<dbReference type="AlphaFoldDB" id="A0A8I0PXN9"/>
<sequence length="302" mass="34770">MKTKGKSYPLQGCIFYKLSSKKRLEKILFTSIKELQFLSNDINYVLFYEKSDINKKRLIEKPNEKLDIIHTRIASLISRITQPQYMHSGLIDKSYISNAKQHLGKKPTLTTDIKSFFPSTTRQKVFNFFYKKLCCSSDIADLLSLLCTINNHIPTGSRISMPLAYWANANMFNNLYAISCANNIIMTVYVDDITFSGEKVNKQFLSRVKKIITSESHIMHPTKTILYSGTEIKKITGVIISNDKLKVPNSLHNKIYLDIEEWKSLDNNENTAVKNRLLGRVYAAANIDNRFKDKARTIKKYV</sequence>
<comment type="caution">
    <text evidence="6">The sequence shown here is derived from an EMBL/GenBank/DDBJ whole genome shotgun (WGS) entry which is preliminary data.</text>
</comment>
<dbReference type="Proteomes" id="UP000650477">
    <property type="component" value="Unassembled WGS sequence"/>
</dbReference>
<dbReference type="EMBL" id="PKLF01000010">
    <property type="protein sequence ID" value="MBE8613217.1"/>
    <property type="molecule type" value="Genomic_DNA"/>
</dbReference>
<evidence type="ECO:0000256" key="1">
    <source>
        <dbReference type="ARBA" id="ARBA00022679"/>
    </source>
</evidence>
<keyword evidence="3" id="KW-0479">Metal-binding</keyword>
<accession>A0A8I0PXN9</accession>
<evidence type="ECO:0000313" key="7">
    <source>
        <dbReference type="Proteomes" id="UP000650477"/>
    </source>
</evidence>
<protein>
    <submittedName>
        <fullName evidence="6">RNA-directed DNA polymerase</fullName>
    </submittedName>
</protein>
<evidence type="ECO:0000256" key="2">
    <source>
        <dbReference type="ARBA" id="ARBA00022695"/>
    </source>
</evidence>
<dbReference type="PRINTS" id="PR00866">
    <property type="entry name" value="RNADNAPOLMS"/>
</dbReference>
<evidence type="ECO:0000256" key="5">
    <source>
        <dbReference type="ARBA" id="ARBA00022918"/>
    </source>
</evidence>
<dbReference type="GO" id="GO:0003723">
    <property type="term" value="F:RNA binding"/>
    <property type="evidence" value="ECO:0007669"/>
    <property type="project" value="InterPro"/>
</dbReference>
<dbReference type="GO" id="GO:0003964">
    <property type="term" value="F:RNA-directed DNA polymerase activity"/>
    <property type="evidence" value="ECO:0007669"/>
    <property type="project" value="UniProtKB-KW"/>
</dbReference>
<keyword evidence="4" id="KW-0460">Magnesium</keyword>
<name>A0A8I0PXN9_MORMO</name>
<proteinExistence type="predicted"/>
<gene>
    <name evidence="6" type="ORF">CYG68_12490</name>
</gene>
<reference evidence="6" key="1">
    <citation type="submission" date="2017-12" db="EMBL/GenBank/DDBJ databases">
        <title>Genome sequencing and analysis.</title>
        <authorList>
            <person name="Huang Y.-T."/>
        </authorList>
    </citation>
    <scope>NUCLEOTIDE SEQUENCE</scope>
    <source>
        <strain evidence="6">VGH116</strain>
    </source>
</reference>
<keyword evidence="1" id="KW-0808">Transferase</keyword>
<evidence type="ECO:0000256" key="3">
    <source>
        <dbReference type="ARBA" id="ARBA00022723"/>
    </source>
</evidence>
<organism evidence="6 7">
    <name type="scientific">Morganella morganii</name>
    <name type="common">Proteus morganii</name>
    <dbReference type="NCBI Taxonomy" id="582"/>
    <lineage>
        <taxon>Bacteria</taxon>
        <taxon>Pseudomonadati</taxon>
        <taxon>Pseudomonadota</taxon>
        <taxon>Gammaproteobacteria</taxon>
        <taxon>Enterobacterales</taxon>
        <taxon>Morganellaceae</taxon>
        <taxon>Morganella</taxon>
    </lineage>
</organism>
<evidence type="ECO:0000256" key="4">
    <source>
        <dbReference type="ARBA" id="ARBA00022842"/>
    </source>
</evidence>
<keyword evidence="2" id="KW-0548">Nucleotidyltransferase</keyword>
<dbReference type="GO" id="GO:0046872">
    <property type="term" value="F:metal ion binding"/>
    <property type="evidence" value="ECO:0007669"/>
    <property type="project" value="UniProtKB-KW"/>
</dbReference>
<dbReference type="CDD" id="cd03487">
    <property type="entry name" value="RT_Bac_retron_II"/>
    <property type="match status" value="1"/>
</dbReference>
<evidence type="ECO:0000313" key="6">
    <source>
        <dbReference type="EMBL" id="MBE8613217.1"/>
    </source>
</evidence>
<dbReference type="InterPro" id="IPR000123">
    <property type="entry name" value="Reverse_transcriptase_msDNA"/>
</dbReference>
<keyword evidence="5 6" id="KW-0695">RNA-directed DNA polymerase</keyword>